<evidence type="ECO:0000313" key="2">
    <source>
        <dbReference type="EMBL" id="KIW85592.1"/>
    </source>
</evidence>
<dbReference type="OrthoDB" id="5418867at2759"/>
<dbReference type="AlphaFoldDB" id="A0A0D2FFW8"/>
<accession>A0A0D2FFW8</accession>
<feature type="region of interest" description="Disordered" evidence="1">
    <location>
        <begin position="103"/>
        <end position="191"/>
    </location>
</feature>
<feature type="compositionally biased region" description="Low complexity" evidence="1">
    <location>
        <begin position="103"/>
        <end position="112"/>
    </location>
</feature>
<dbReference type="EMBL" id="KN846969">
    <property type="protein sequence ID" value="KIW85592.1"/>
    <property type="molecule type" value="Genomic_DNA"/>
</dbReference>
<dbReference type="GeneID" id="25300474"/>
<organism evidence="2 3">
    <name type="scientific">Fonsecaea pedrosoi CBS 271.37</name>
    <dbReference type="NCBI Taxonomy" id="1442368"/>
    <lineage>
        <taxon>Eukaryota</taxon>
        <taxon>Fungi</taxon>
        <taxon>Dikarya</taxon>
        <taxon>Ascomycota</taxon>
        <taxon>Pezizomycotina</taxon>
        <taxon>Eurotiomycetes</taxon>
        <taxon>Chaetothyriomycetidae</taxon>
        <taxon>Chaetothyriales</taxon>
        <taxon>Herpotrichiellaceae</taxon>
        <taxon>Fonsecaea</taxon>
    </lineage>
</organism>
<dbReference type="STRING" id="1442368.A0A0D2FFW8"/>
<evidence type="ECO:0000256" key="1">
    <source>
        <dbReference type="SAM" id="MobiDB-lite"/>
    </source>
</evidence>
<reference evidence="2 3" key="1">
    <citation type="submission" date="2015-01" db="EMBL/GenBank/DDBJ databases">
        <title>The Genome Sequence of Fonsecaea pedrosoi CBS 271.37.</title>
        <authorList>
            <consortium name="The Broad Institute Genomics Platform"/>
            <person name="Cuomo C."/>
            <person name="de Hoog S."/>
            <person name="Gorbushina A."/>
            <person name="Stielow B."/>
            <person name="Teixiera M."/>
            <person name="Abouelleil A."/>
            <person name="Chapman S.B."/>
            <person name="Priest M."/>
            <person name="Young S.K."/>
            <person name="Wortman J."/>
            <person name="Nusbaum C."/>
            <person name="Birren B."/>
        </authorList>
    </citation>
    <scope>NUCLEOTIDE SEQUENCE [LARGE SCALE GENOMIC DNA]</scope>
    <source>
        <strain evidence="2 3">CBS 271.37</strain>
    </source>
</reference>
<dbReference type="VEuPathDB" id="FungiDB:Z517_00984"/>
<dbReference type="Proteomes" id="UP000053029">
    <property type="component" value="Unassembled WGS sequence"/>
</dbReference>
<name>A0A0D2FFW8_9EURO</name>
<sequence>MPIKWDADADARVSTYRPPPSLGWSFNARQTPIAEYPFRSTLFELYLLFAAVLATSEIKIDHSAVALRMGNECTAKAVTHRIANIKNKAKLLEADGTAAATTAAAAAPAPATGRRKRAPNAKAKSEEQVHDSEDGDKPAVKKRRTAKSAKAAAGAAGTKKKTQQPVAAPVKKEAEVSTSDDDTTAKEEDSA</sequence>
<dbReference type="HOGENOM" id="CLU_122468_0_0_1"/>
<protein>
    <submittedName>
        <fullName evidence="2">Unplaced genomic scaffold supercont1.1, whole genome shotgun sequence</fullName>
    </submittedName>
</protein>
<keyword evidence="3" id="KW-1185">Reference proteome</keyword>
<feature type="compositionally biased region" description="Low complexity" evidence="1">
    <location>
        <begin position="148"/>
        <end position="157"/>
    </location>
</feature>
<feature type="compositionally biased region" description="Basic and acidic residues" evidence="1">
    <location>
        <begin position="123"/>
        <end position="139"/>
    </location>
</feature>
<gene>
    <name evidence="2" type="ORF">Z517_00984</name>
</gene>
<evidence type="ECO:0000313" key="3">
    <source>
        <dbReference type="Proteomes" id="UP000053029"/>
    </source>
</evidence>
<dbReference type="RefSeq" id="XP_013289400.1">
    <property type="nucleotide sequence ID" value="XM_013433946.1"/>
</dbReference>
<proteinExistence type="predicted"/>